<accession>A0ABT1T0S0</accession>
<proteinExistence type="predicted"/>
<feature type="signal peptide" evidence="1">
    <location>
        <begin position="1"/>
        <end position="28"/>
    </location>
</feature>
<sequence>MKVKHVVKGFLLAAIFISLSVTSFSVQAKNGLVKHKTNYAAPAVAGWYFRAVSGYPAAISFEPVVLFKNGEYFEVGDEPLELLNVQASKSSRPLAWGKWRKTGSTFYLTNNKGKTYDYQLNSGNWFPAYAYSPAIKLKQAYEKVSGGDYGNGTNALVIKKLTFVDATHFTEGANGGITTASAKAWKKTSNAGTYRIYGNTIELTYGNKVVKKSFAIGAEGSPAHPSSSIIFIGGDAFTDTE</sequence>
<dbReference type="RefSeq" id="WP_256538381.1">
    <property type="nucleotide sequence ID" value="NZ_JANHOH010000001.1"/>
</dbReference>
<keyword evidence="1" id="KW-0732">Signal</keyword>
<organism evidence="2 3">
    <name type="scientific">Mucilaginibacter aquariorum</name>
    <dbReference type="NCBI Taxonomy" id="2967225"/>
    <lineage>
        <taxon>Bacteria</taxon>
        <taxon>Pseudomonadati</taxon>
        <taxon>Bacteroidota</taxon>
        <taxon>Sphingobacteriia</taxon>
        <taxon>Sphingobacteriales</taxon>
        <taxon>Sphingobacteriaceae</taxon>
        <taxon>Mucilaginibacter</taxon>
    </lineage>
</organism>
<evidence type="ECO:0000313" key="3">
    <source>
        <dbReference type="Proteomes" id="UP001204376"/>
    </source>
</evidence>
<comment type="caution">
    <text evidence="2">The sequence shown here is derived from an EMBL/GenBank/DDBJ whole genome shotgun (WGS) entry which is preliminary data.</text>
</comment>
<dbReference type="EMBL" id="JANHOH010000001">
    <property type="protein sequence ID" value="MCQ6958200.1"/>
    <property type="molecule type" value="Genomic_DNA"/>
</dbReference>
<evidence type="ECO:0008006" key="4">
    <source>
        <dbReference type="Google" id="ProtNLM"/>
    </source>
</evidence>
<gene>
    <name evidence="2" type="ORF">NPE20_09535</name>
</gene>
<dbReference type="Proteomes" id="UP001204376">
    <property type="component" value="Unassembled WGS sequence"/>
</dbReference>
<protein>
    <recommendedName>
        <fullName evidence="4">Surface layer protein A domain-containing protein</fullName>
    </recommendedName>
</protein>
<keyword evidence="3" id="KW-1185">Reference proteome</keyword>
<evidence type="ECO:0000256" key="1">
    <source>
        <dbReference type="SAM" id="SignalP"/>
    </source>
</evidence>
<feature type="chain" id="PRO_5045091789" description="Surface layer protein A domain-containing protein" evidence="1">
    <location>
        <begin position="29"/>
        <end position="241"/>
    </location>
</feature>
<name>A0ABT1T0S0_9SPHI</name>
<evidence type="ECO:0000313" key="2">
    <source>
        <dbReference type="EMBL" id="MCQ6958200.1"/>
    </source>
</evidence>
<reference evidence="2 3" key="1">
    <citation type="submission" date="2022-07" db="EMBL/GenBank/DDBJ databases">
        <title>Mucilaginibacter sp. JC4.</title>
        <authorList>
            <person name="Le V."/>
            <person name="Ko S.-R."/>
            <person name="Ahn C.-Y."/>
            <person name="Oh H.-M."/>
        </authorList>
    </citation>
    <scope>NUCLEOTIDE SEQUENCE [LARGE SCALE GENOMIC DNA]</scope>
    <source>
        <strain evidence="2 3">JC4</strain>
    </source>
</reference>